<proteinExistence type="predicted"/>
<evidence type="ECO:0000313" key="1">
    <source>
        <dbReference type="RefSeq" id="XP_028135784.1"/>
    </source>
</evidence>
<dbReference type="AlphaFoldDB" id="A0A6P7FI57"/>
<feature type="non-terminal residue" evidence="1">
    <location>
        <position position="1"/>
    </location>
</feature>
<accession>A0A6P7FI57</accession>
<dbReference type="InParanoid" id="A0A6P7FI57"/>
<dbReference type="RefSeq" id="XP_028135784.1">
    <property type="nucleotide sequence ID" value="XM_028279983.1"/>
</dbReference>
<name>A0A6P7FI57_DIAVI</name>
<sequence length="93" mass="10425">GVSHFKYENSCVQKGGYCVFEHECPHSIEGTYRKLCPKQKSQGAVCCEGYPMFEKMSCAESRNECFPETLCPAILNIGRKECPKGEVCCRAMC</sequence>
<reference evidence="1" key="1">
    <citation type="submission" date="2025-08" db="UniProtKB">
        <authorList>
            <consortium name="RefSeq"/>
        </authorList>
    </citation>
    <scope>IDENTIFICATION</scope>
    <source>
        <tissue evidence="1">Whole insect</tissue>
    </source>
</reference>
<protein>
    <submittedName>
        <fullName evidence="1">Uncharacterized protein LOC114330585</fullName>
    </submittedName>
</protein>
<gene>
    <name evidence="1" type="primary">LOC114330585</name>
</gene>
<organism evidence="1">
    <name type="scientific">Diabrotica virgifera virgifera</name>
    <name type="common">western corn rootworm</name>
    <dbReference type="NCBI Taxonomy" id="50390"/>
    <lineage>
        <taxon>Eukaryota</taxon>
        <taxon>Metazoa</taxon>
        <taxon>Ecdysozoa</taxon>
        <taxon>Arthropoda</taxon>
        <taxon>Hexapoda</taxon>
        <taxon>Insecta</taxon>
        <taxon>Pterygota</taxon>
        <taxon>Neoptera</taxon>
        <taxon>Endopterygota</taxon>
        <taxon>Coleoptera</taxon>
        <taxon>Polyphaga</taxon>
        <taxon>Cucujiformia</taxon>
        <taxon>Chrysomeloidea</taxon>
        <taxon>Chrysomelidae</taxon>
        <taxon>Galerucinae</taxon>
        <taxon>Diabroticina</taxon>
        <taxon>Diabroticites</taxon>
        <taxon>Diabrotica</taxon>
    </lineage>
</organism>